<name>A0A1Y2CF20_9FUNG</name>
<proteinExistence type="predicted"/>
<organism evidence="1 2">
    <name type="scientific">Rhizoclosmatium globosum</name>
    <dbReference type="NCBI Taxonomy" id="329046"/>
    <lineage>
        <taxon>Eukaryota</taxon>
        <taxon>Fungi</taxon>
        <taxon>Fungi incertae sedis</taxon>
        <taxon>Chytridiomycota</taxon>
        <taxon>Chytridiomycota incertae sedis</taxon>
        <taxon>Chytridiomycetes</taxon>
        <taxon>Chytridiales</taxon>
        <taxon>Chytriomycetaceae</taxon>
        <taxon>Rhizoclosmatium</taxon>
    </lineage>
</organism>
<accession>A0A1Y2CF20</accession>
<reference evidence="1 2" key="1">
    <citation type="submission" date="2016-07" db="EMBL/GenBank/DDBJ databases">
        <title>Pervasive Adenine N6-methylation of Active Genes in Fungi.</title>
        <authorList>
            <consortium name="DOE Joint Genome Institute"/>
            <person name="Mondo S.J."/>
            <person name="Dannebaum R.O."/>
            <person name="Kuo R.C."/>
            <person name="Labutti K."/>
            <person name="Haridas S."/>
            <person name="Kuo A."/>
            <person name="Salamov A."/>
            <person name="Ahrendt S.R."/>
            <person name="Lipzen A."/>
            <person name="Sullivan W."/>
            <person name="Andreopoulos W.B."/>
            <person name="Clum A."/>
            <person name="Lindquist E."/>
            <person name="Daum C."/>
            <person name="Ramamoorthy G.K."/>
            <person name="Gryganskyi A."/>
            <person name="Culley D."/>
            <person name="Magnuson J.K."/>
            <person name="James T.Y."/>
            <person name="O'Malley M.A."/>
            <person name="Stajich J.E."/>
            <person name="Spatafora J.W."/>
            <person name="Visel A."/>
            <person name="Grigoriev I.V."/>
        </authorList>
    </citation>
    <scope>NUCLEOTIDE SEQUENCE [LARGE SCALE GENOMIC DNA]</scope>
    <source>
        <strain evidence="1 2">JEL800</strain>
    </source>
</reference>
<keyword evidence="2" id="KW-1185">Reference proteome</keyword>
<dbReference type="AlphaFoldDB" id="A0A1Y2CF20"/>
<protein>
    <submittedName>
        <fullName evidence="1">Uncharacterized protein</fullName>
    </submittedName>
</protein>
<evidence type="ECO:0000313" key="2">
    <source>
        <dbReference type="Proteomes" id="UP000193642"/>
    </source>
</evidence>
<dbReference type="EMBL" id="MCGO01000019">
    <property type="protein sequence ID" value="ORY45629.1"/>
    <property type="molecule type" value="Genomic_DNA"/>
</dbReference>
<comment type="caution">
    <text evidence="1">The sequence shown here is derived from an EMBL/GenBank/DDBJ whole genome shotgun (WGS) entry which is preliminary data.</text>
</comment>
<sequence>MAPIADIITNSTGGLLPHSHKLVIPASVLEKGETSNRVCNKWLHLHSPTRSRYHC</sequence>
<evidence type="ECO:0000313" key="1">
    <source>
        <dbReference type="EMBL" id="ORY45629.1"/>
    </source>
</evidence>
<dbReference type="Proteomes" id="UP000193642">
    <property type="component" value="Unassembled WGS sequence"/>
</dbReference>
<gene>
    <name evidence="1" type="ORF">BCR33DRAFT_716275</name>
</gene>